<dbReference type="RefSeq" id="WP_049714120.1">
    <property type="nucleotide sequence ID" value="NZ_LFXA01000002.1"/>
</dbReference>
<protein>
    <recommendedName>
        <fullName evidence="1">ABM domain-containing protein</fullName>
    </recommendedName>
</protein>
<organism evidence="2 3">
    <name type="scientific">Streptomyces caatingaensis</name>
    <dbReference type="NCBI Taxonomy" id="1678637"/>
    <lineage>
        <taxon>Bacteria</taxon>
        <taxon>Bacillati</taxon>
        <taxon>Actinomycetota</taxon>
        <taxon>Actinomycetes</taxon>
        <taxon>Kitasatosporales</taxon>
        <taxon>Streptomycetaceae</taxon>
        <taxon>Streptomyces</taxon>
    </lineage>
</organism>
<dbReference type="InterPro" id="IPR007138">
    <property type="entry name" value="ABM_dom"/>
</dbReference>
<dbReference type="AlphaFoldDB" id="A0A0K9XJ67"/>
<dbReference type="EMBL" id="LFXA01000002">
    <property type="protein sequence ID" value="KNB53415.1"/>
    <property type="molecule type" value="Genomic_DNA"/>
</dbReference>
<name>A0A0K9XJ67_9ACTN</name>
<dbReference type="Gene3D" id="3.30.70.100">
    <property type="match status" value="1"/>
</dbReference>
<dbReference type="OrthoDB" id="1493813at2"/>
<sequence length="112" mass="12694">MVSISPDGELFTLVNVFTVEPENQQRLCDHLAQVTEDLIRHMPGFVSANFHLGHDGRHVVNYAQWRSEADFRAMHADPRLEEHFAFCRSVSQPRQISCDVARTFRGVGEGGN</sequence>
<proteinExistence type="predicted"/>
<evidence type="ECO:0000313" key="3">
    <source>
        <dbReference type="Proteomes" id="UP000037288"/>
    </source>
</evidence>
<dbReference type="STRING" id="1678637.AC230_01690"/>
<dbReference type="Proteomes" id="UP000037288">
    <property type="component" value="Unassembled WGS sequence"/>
</dbReference>
<gene>
    <name evidence="2" type="ORF">AC230_01690</name>
</gene>
<dbReference type="InterPro" id="IPR011008">
    <property type="entry name" value="Dimeric_a/b-barrel"/>
</dbReference>
<evidence type="ECO:0000259" key="1">
    <source>
        <dbReference type="PROSITE" id="PS51725"/>
    </source>
</evidence>
<dbReference type="SUPFAM" id="SSF54909">
    <property type="entry name" value="Dimeric alpha+beta barrel"/>
    <property type="match status" value="1"/>
</dbReference>
<feature type="domain" description="ABM" evidence="1">
    <location>
        <begin position="11"/>
        <end position="100"/>
    </location>
</feature>
<dbReference type="PROSITE" id="PS51725">
    <property type="entry name" value="ABM"/>
    <property type="match status" value="1"/>
</dbReference>
<accession>A0A0K9XJ67</accession>
<reference evidence="3" key="1">
    <citation type="submission" date="2015-07" db="EMBL/GenBank/DDBJ databases">
        <title>Draft genome sequence of Streptomyces sp. CMAA 1322, a bacterium isolated from Caatinga biome, from dry forest semiarid of Brazil.</title>
        <authorList>
            <person name="Santos S.N."/>
            <person name="Gacesa R."/>
            <person name="Taketani R.G."/>
            <person name="Long P.F."/>
            <person name="Melo I.S."/>
        </authorList>
    </citation>
    <scope>NUCLEOTIDE SEQUENCE [LARGE SCALE GENOMIC DNA]</scope>
    <source>
        <strain evidence="3">CMAA 1322</strain>
    </source>
</reference>
<keyword evidence="3" id="KW-1185">Reference proteome</keyword>
<evidence type="ECO:0000313" key="2">
    <source>
        <dbReference type="EMBL" id="KNB53415.1"/>
    </source>
</evidence>
<comment type="caution">
    <text evidence="2">The sequence shown here is derived from an EMBL/GenBank/DDBJ whole genome shotgun (WGS) entry which is preliminary data.</text>
</comment>
<dbReference type="PATRIC" id="fig|1678637.3.peg.362"/>
<dbReference type="Pfam" id="PF03992">
    <property type="entry name" value="ABM"/>
    <property type="match status" value="1"/>
</dbReference>